<protein>
    <recommendedName>
        <fullName evidence="3">Glycine zipper domain-containing protein</fullName>
    </recommendedName>
</protein>
<accession>A0ABX6R3C6</accession>
<sequence length="234" mass="25151">MVQLNEDQLETALSQLESATFNFAYRYINDGNVRQSYINQTKKLSQEYRLKVSSGTISASDAARQVNQLRNEILEVSRLRSSDIGKAKAVSLKKTGLTLETLTEKYSLRQFNKPFEQLSSFEQNKVYLEIIESSGRSRPSVNAAAIRYSRLGRGLLIVTLGVSVYNIATAEDKLEATTKEGVVLGGGFAGGALGGATAGLICGPGAPVCVTIGAFIGGALGALGADMTFGWYFE</sequence>
<evidence type="ECO:0000313" key="2">
    <source>
        <dbReference type="Proteomes" id="UP000515264"/>
    </source>
</evidence>
<gene>
    <name evidence="1" type="ORF">Vspart_03313</name>
</gene>
<evidence type="ECO:0008006" key="3">
    <source>
        <dbReference type="Google" id="ProtNLM"/>
    </source>
</evidence>
<dbReference type="Proteomes" id="UP000515264">
    <property type="component" value="Chromosome 1"/>
</dbReference>
<dbReference type="RefSeq" id="WP_182287910.1">
    <property type="nucleotide sequence ID" value="NZ_CP046268.1"/>
</dbReference>
<keyword evidence="2" id="KW-1185">Reference proteome</keyword>
<name>A0ABX6R3C6_9VIBR</name>
<evidence type="ECO:0000313" key="1">
    <source>
        <dbReference type="EMBL" id="QMV15939.1"/>
    </source>
</evidence>
<organism evidence="1 2">
    <name type="scientific">Vibrio spartinae</name>
    <dbReference type="NCBI Taxonomy" id="1918945"/>
    <lineage>
        <taxon>Bacteria</taxon>
        <taxon>Pseudomonadati</taxon>
        <taxon>Pseudomonadota</taxon>
        <taxon>Gammaproteobacteria</taxon>
        <taxon>Vibrionales</taxon>
        <taxon>Vibrionaceae</taxon>
        <taxon>Vibrio</taxon>
    </lineage>
</organism>
<reference evidence="1 2" key="1">
    <citation type="journal article" date="2020" name="J. Nat. Prod.">
        <title>Genomics-Metabolomics Profiling Disclosed Marine Vibrio spartinae 3.6 as a Producer of a New Branched Side Chain Prodigiosin.</title>
        <authorList>
            <person name="Vitale G.A."/>
            <person name="Sciarretta M."/>
            <person name="Palma Esposito F."/>
            <person name="January G.G."/>
            <person name="Giaccio M."/>
            <person name="Bunk B."/>
            <person name="Sproer C."/>
            <person name="Bajerski F."/>
            <person name="Power D."/>
            <person name="Festa C."/>
            <person name="Monti M.C."/>
            <person name="D'Auria M.V."/>
            <person name="de Pascale D."/>
        </authorList>
    </citation>
    <scope>NUCLEOTIDE SEQUENCE [LARGE SCALE GENOMIC DNA]</scope>
    <source>
        <strain evidence="1 2">3.6</strain>
    </source>
</reference>
<dbReference type="EMBL" id="CP046268">
    <property type="protein sequence ID" value="QMV15939.1"/>
    <property type="molecule type" value="Genomic_DNA"/>
</dbReference>
<proteinExistence type="predicted"/>